<sequence length="152" mass="17150">MAELRTQNQKTIVAKPSDVERAWYHVDADGVVLGRLAARVAHVLRGKHKPTYTPHVDCGDGVIVVNAEKVRLTGRKPEQKAYFRHSGYVGGAKLIPFKQMQERKPEWIIKRAVQGMLPKTTLGRQMLKKLRVYAGPEHPHKGLQTEPLEVKS</sequence>
<dbReference type="PANTHER" id="PTHR11545">
    <property type="entry name" value="RIBOSOMAL PROTEIN L13"/>
    <property type="match status" value="1"/>
</dbReference>
<comment type="caution">
    <text evidence="7">The sequence shown here is derived from an EMBL/GenBank/DDBJ whole genome shotgun (WGS) entry which is preliminary data.</text>
</comment>
<dbReference type="InterPro" id="IPR005823">
    <property type="entry name" value="Ribosomal_uL13_bac-type"/>
</dbReference>
<dbReference type="HAMAP" id="MF_01366">
    <property type="entry name" value="Ribosomal_uL13"/>
    <property type="match status" value="1"/>
</dbReference>
<dbReference type="NCBIfam" id="TIGR01066">
    <property type="entry name" value="rplM_bact"/>
    <property type="match status" value="1"/>
</dbReference>
<dbReference type="PIRSF" id="PIRSF002181">
    <property type="entry name" value="Ribosomal_L13"/>
    <property type="match status" value="1"/>
</dbReference>
<dbReference type="Proteomes" id="UP000702544">
    <property type="component" value="Unassembled WGS sequence"/>
</dbReference>
<reference evidence="7 8" key="1">
    <citation type="submission" date="2020-01" db="EMBL/GenBank/DDBJ databases">
        <title>Genomes assembled from Gulf of Kutch pelagic sediment metagenomes.</title>
        <authorList>
            <person name="Chandrashekar M."/>
            <person name="Mahajan M.S."/>
            <person name="Dave K.J."/>
            <person name="Vatsa P."/>
            <person name="Nathani N.M."/>
        </authorList>
    </citation>
    <scope>NUCLEOTIDE SEQUENCE [LARGE SCALE GENOMIC DNA]</scope>
    <source>
        <strain evidence="7">KS3-K002</strain>
    </source>
</reference>
<keyword evidence="3 6" id="KW-0689">Ribosomal protein</keyword>
<dbReference type="PANTHER" id="PTHR11545:SF2">
    <property type="entry name" value="LARGE RIBOSOMAL SUBUNIT PROTEIN UL13M"/>
    <property type="match status" value="1"/>
</dbReference>
<evidence type="ECO:0000256" key="4">
    <source>
        <dbReference type="ARBA" id="ARBA00023274"/>
    </source>
</evidence>
<organism evidence="7 8">
    <name type="scientific">Candidatus Kutchimonas denitrificans</name>
    <dbReference type="NCBI Taxonomy" id="3056748"/>
    <lineage>
        <taxon>Bacteria</taxon>
        <taxon>Pseudomonadati</taxon>
        <taxon>Gemmatimonadota</taxon>
        <taxon>Gemmatimonadia</taxon>
        <taxon>Candidatus Palauibacterales</taxon>
        <taxon>Candidatus Palauibacteraceae</taxon>
        <taxon>Candidatus Kutchimonas</taxon>
    </lineage>
</organism>
<comment type="similarity">
    <text evidence="1 6">Belongs to the universal ribosomal protein uL13 family.</text>
</comment>
<dbReference type="Pfam" id="PF00572">
    <property type="entry name" value="Ribosomal_L13"/>
    <property type="match status" value="1"/>
</dbReference>
<evidence type="ECO:0000313" key="7">
    <source>
        <dbReference type="EMBL" id="NIR76246.1"/>
    </source>
</evidence>
<dbReference type="GO" id="GO:0022625">
    <property type="term" value="C:cytosolic large ribosomal subunit"/>
    <property type="evidence" value="ECO:0007669"/>
    <property type="project" value="TreeGrafter"/>
</dbReference>
<dbReference type="Gene3D" id="3.90.1180.10">
    <property type="entry name" value="Ribosomal protein L13"/>
    <property type="match status" value="1"/>
</dbReference>
<name>A0AAE5CA95_9BACT</name>
<dbReference type="InterPro" id="IPR005822">
    <property type="entry name" value="Ribosomal_uL13"/>
</dbReference>
<proteinExistence type="inferred from homology"/>
<comment type="function">
    <text evidence="6">This protein is one of the early assembly proteins of the 50S ribosomal subunit, although it is not seen to bind rRNA by itself. It is important during the early stages of 50S assembly.</text>
</comment>
<evidence type="ECO:0000256" key="3">
    <source>
        <dbReference type="ARBA" id="ARBA00022980"/>
    </source>
</evidence>
<dbReference type="FunFam" id="3.90.1180.10:FF:000001">
    <property type="entry name" value="50S ribosomal protein L13"/>
    <property type="match status" value="1"/>
</dbReference>
<evidence type="ECO:0000256" key="5">
    <source>
        <dbReference type="ARBA" id="ARBA00035201"/>
    </source>
</evidence>
<dbReference type="AlphaFoldDB" id="A0AAE5CA95"/>
<dbReference type="CDD" id="cd00392">
    <property type="entry name" value="Ribosomal_L13"/>
    <property type="match status" value="1"/>
</dbReference>
<dbReference type="GO" id="GO:0003735">
    <property type="term" value="F:structural constituent of ribosome"/>
    <property type="evidence" value="ECO:0007669"/>
    <property type="project" value="InterPro"/>
</dbReference>
<dbReference type="SUPFAM" id="SSF52161">
    <property type="entry name" value="Ribosomal protein L13"/>
    <property type="match status" value="1"/>
</dbReference>
<protein>
    <recommendedName>
        <fullName evidence="5 6">Large ribosomal subunit protein uL13</fullName>
    </recommendedName>
</protein>
<dbReference type="GO" id="GO:0017148">
    <property type="term" value="P:negative regulation of translation"/>
    <property type="evidence" value="ECO:0007669"/>
    <property type="project" value="TreeGrafter"/>
</dbReference>
<gene>
    <name evidence="6 7" type="primary">rplM</name>
    <name evidence="7" type="ORF">GWO12_14210</name>
</gene>
<evidence type="ECO:0000256" key="2">
    <source>
        <dbReference type="ARBA" id="ARBA00011838"/>
    </source>
</evidence>
<dbReference type="EMBL" id="JAACAK010000114">
    <property type="protein sequence ID" value="NIR76246.1"/>
    <property type="molecule type" value="Genomic_DNA"/>
</dbReference>
<dbReference type="GO" id="GO:0003729">
    <property type="term" value="F:mRNA binding"/>
    <property type="evidence" value="ECO:0007669"/>
    <property type="project" value="UniProtKB-ARBA"/>
</dbReference>
<dbReference type="InterPro" id="IPR036899">
    <property type="entry name" value="Ribosomal_uL13_sf"/>
</dbReference>
<comment type="subunit">
    <text evidence="2 6">Part of the 50S ribosomal subunit.</text>
</comment>
<dbReference type="GO" id="GO:0006412">
    <property type="term" value="P:translation"/>
    <property type="evidence" value="ECO:0007669"/>
    <property type="project" value="UniProtKB-UniRule"/>
</dbReference>
<evidence type="ECO:0000313" key="8">
    <source>
        <dbReference type="Proteomes" id="UP000702544"/>
    </source>
</evidence>
<keyword evidence="4 6" id="KW-0687">Ribonucleoprotein</keyword>
<evidence type="ECO:0000256" key="6">
    <source>
        <dbReference type="HAMAP-Rule" id="MF_01366"/>
    </source>
</evidence>
<accession>A0AAE5CA95</accession>
<evidence type="ECO:0000256" key="1">
    <source>
        <dbReference type="ARBA" id="ARBA00006227"/>
    </source>
</evidence>